<dbReference type="EMBL" id="LM676418">
    <property type="protein sequence ID" value="CEP26663.1"/>
    <property type="molecule type" value="Genomic_DNA"/>
</dbReference>
<dbReference type="GeneID" id="77168450"/>
<sequence length="334" mass="33804">MTARRALSADDIDATVDQPTAPRRAGIPGRADAPIEFARPRRVALPSVEEDAILPFARCVSAQTTMTLPVITVDAVHAAKSSAKPHRRVSLPVAAVALTSALGLGATLLPQTVAAAPDNGAAEARQTASVTRDTARTQLFTSDLATTEVATTSPTIPDTSAQDLNDSFASLGKSTAQKLATDKAAADKAASEQAIAAANAAESVTGKGVKVAPNAATAATSAAQTAINFALAQVGKPYVWGAVGPNAYDCSGLTMAAYKAAGISLPRVTYSQMAAGTAVSQSTMVPGDLIFFYGGEHVGIYLGNGQVVHAADYGTGVIVGTVSSMPVSSVTHIG</sequence>
<evidence type="ECO:0000256" key="4">
    <source>
        <dbReference type="ARBA" id="ARBA00022807"/>
    </source>
</evidence>
<organism evidence="7">
    <name type="scientific">Propionibacterium freudenreichii subsp. freudenreichii</name>
    <dbReference type="NCBI Taxonomy" id="66712"/>
    <lineage>
        <taxon>Bacteria</taxon>
        <taxon>Bacillati</taxon>
        <taxon>Actinomycetota</taxon>
        <taxon>Actinomycetes</taxon>
        <taxon>Propionibacteriales</taxon>
        <taxon>Propionibacteriaceae</taxon>
        <taxon>Propionibacterium</taxon>
    </lineage>
</organism>
<dbReference type="SUPFAM" id="SSF54001">
    <property type="entry name" value="Cysteine proteinases"/>
    <property type="match status" value="1"/>
</dbReference>
<dbReference type="PATRIC" id="fig|66712.6.peg.418"/>
<evidence type="ECO:0000256" key="5">
    <source>
        <dbReference type="SAM" id="MobiDB-lite"/>
    </source>
</evidence>
<feature type="region of interest" description="Disordered" evidence="5">
    <location>
        <begin position="1"/>
        <end position="32"/>
    </location>
</feature>
<dbReference type="GO" id="GO:0006508">
    <property type="term" value="P:proteolysis"/>
    <property type="evidence" value="ECO:0007669"/>
    <property type="project" value="UniProtKB-KW"/>
</dbReference>
<evidence type="ECO:0000256" key="2">
    <source>
        <dbReference type="ARBA" id="ARBA00022670"/>
    </source>
</evidence>
<reference evidence="7" key="1">
    <citation type="submission" date="2014-08" db="EMBL/GenBank/DDBJ databases">
        <authorList>
            <person name="Falentin Helene"/>
        </authorList>
    </citation>
    <scope>NUCLEOTIDE SEQUENCE</scope>
</reference>
<dbReference type="AlphaFoldDB" id="A0A0B7P064"/>
<proteinExistence type="inferred from homology"/>
<evidence type="ECO:0000259" key="6">
    <source>
        <dbReference type="PROSITE" id="PS51935"/>
    </source>
</evidence>
<dbReference type="Pfam" id="PF00877">
    <property type="entry name" value="NLPC_P60"/>
    <property type="match status" value="1"/>
</dbReference>
<keyword evidence="3" id="KW-0378">Hydrolase</keyword>
<dbReference type="InterPro" id="IPR000064">
    <property type="entry name" value="NLP_P60_dom"/>
</dbReference>
<dbReference type="RefSeq" id="WP_052809078.1">
    <property type="nucleotide sequence ID" value="NZ_CP010341.1"/>
</dbReference>
<gene>
    <name evidence="7" type="ORF">PFCIRM138_09160</name>
</gene>
<evidence type="ECO:0000313" key="7">
    <source>
        <dbReference type="EMBL" id="CEP26663.1"/>
    </source>
</evidence>
<accession>A0A0B7P064</accession>
<dbReference type="InterPro" id="IPR051794">
    <property type="entry name" value="PG_Endopeptidase_C40"/>
</dbReference>
<dbReference type="PANTHER" id="PTHR47359">
    <property type="entry name" value="PEPTIDOGLYCAN DL-ENDOPEPTIDASE CWLO"/>
    <property type="match status" value="1"/>
</dbReference>
<comment type="similarity">
    <text evidence="1">Belongs to the peptidase C40 family.</text>
</comment>
<name>A0A0B7P064_PROFF</name>
<protein>
    <recommendedName>
        <fullName evidence="6">NlpC/P60 domain-containing protein</fullName>
    </recommendedName>
</protein>
<keyword evidence="2" id="KW-0645">Protease</keyword>
<dbReference type="KEGG" id="pfre:RM25_0395"/>
<dbReference type="GO" id="GO:0008234">
    <property type="term" value="F:cysteine-type peptidase activity"/>
    <property type="evidence" value="ECO:0007669"/>
    <property type="project" value="UniProtKB-KW"/>
</dbReference>
<dbReference type="Gene3D" id="3.90.1720.10">
    <property type="entry name" value="endopeptidase domain like (from Nostoc punctiforme)"/>
    <property type="match status" value="1"/>
</dbReference>
<dbReference type="InterPro" id="IPR038765">
    <property type="entry name" value="Papain-like_cys_pep_sf"/>
</dbReference>
<evidence type="ECO:0000256" key="3">
    <source>
        <dbReference type="ARBA" id="ARBA00022801"/>
    </source>
</evidence>
<feature type="domain" description="NlpC/P60" evidence="6">
    <location>
        <begin position="220"/>
        <end position="334"/>
    </location>
</feature>
<dbReference type="PROSITE" id="PS51935">
    <property type="entry name" value="NLPC_P60"/>
    <property type="match status" value="1"/>
</dbReference>
<evidence type="ECO:0000256" key="1">
    <source>
        <dbReference type="ARBA" id="ARBA00007074"/>
    </source>
</evidence>
<keyword evidence="4" id="KW-0788">Thiol protease</keyword>
<dbReference type="PANTHER" id="PTHR47359:SF3">
    <property type="entry name" value="NLP_P60 DOMAIN-CONTAINING PROTEIN-RELATED"/>
    <property type="match status" value="1"/>
</dbReference>